<dbReference type="EMBL" id="JAUSRA010000001">
    <property type="protein sequence ID" value="MDP9792998.1"/>
    <property type="molecule type" value="Genomic_DNA"/>
</dbReference>
<reference evidence="1 2" key="1">
    <citation type="submission" date="2023-07" db="EMBL/GenBank/DDBJ databases">
        <title>Sequencing the genomes of 1000 actinobacteria strains.</title>
        <authorList>
            <person name="Klenk H.-P."/>
        </authorList>
    </citation>
    <scope>NUCLEOTIDE SEQUENCE [LARGE SCALE GENOMIC DNA]</scope>
    <source>
        <strain evidence="1 2">DSM 44710</strain>
    </source>
</reference>
<dbReference type="Proteomes" id="UP001240984">
    <property type="component" value="Unassembled WGS sequence"/>
</dbReference>
<dbReference type="Gene3D" id="3.20.20.30">
    <property type="entry name" value="Luciferase-like domain"/>
    <property type="match status" value="1"/>
</dbReference>
<evidence type="ECO:0000313" key="2">
    <source>
        <dbReference type="Proteomes" id="UP001240984"/>
    </source>
</evidence>
<gene>
    <name evidence="1" type="ORF">J2S43_001510</name>
</gene>
<sequence length="87" mass="9286">MDAPTMRGAALMAGGPEQLTEKILDRHEVLGADRFFAQADFGGLPRERVGESSTRFAAEVVPAVRSATRQPVWPAAARAMGTLSAPY</sequence>
<evidence type="ECO:0008006" key="3">
    <source>
        <dbReference type="Google" id="ProtNLM"/>
    </source>
</evidence>
<proteinExistence type="predicted"/>
<name>A0ABT9MNH1_9ACTN</name>
<keyword evidence="2" id="KW-1185">Reference proteome</keyword>
<evidence type="ECO:0000313" key="1">
    <source>
        <dbReference type="EMBL" id="MDP9792998.1"/>
    </source>
</evidence>
<protein>
    <recommendedName>
        <fullName evidence="3">Luciferase-like monooxygenase</fullName>
    </recommendedName>
</protein>
<comment type="caution">
    <text evidence="1">The sequence shown here is derived from an EMBL/GenBank/DDBJ whole genome shotgun (WGS) entry which is preliminary data.</text>
</comment>
<dbReference type="SUPFAM" id="SSF51679">
    <property type="entry name" value="Bacterial luciferase-like"/>
    <property type="match status" value="1"/>
</dbReference>
<organism evidence="1 2">
    <name type="scientific">Catenuloplanes nepalensis</name>
    <dbReference type="NCBI Taxonomy" id="587533"/>
    <lineage>
        <taxon>Bacteria</taxon>
        <taxon>Bacillati</taxon>
        <taxon>Actinomycetota</taxon>
        <taxon>Actinomycetes</taxon>
        <taxon>Micromonosporales</taxon>
        <taxon>Micromonosporaceae</taxon>
        <taxon>Catenuloplanes</taxon>
    </lineage>
</organism>
<dbReference type="InterPro" id="IPR036661">
    <property type="entry name" value="Luciferase-like_sf"/>
</dbReference>
<accession>A0ABT9MNH1</accession>